<dbReference type="HOGENOM" id="CLU_1584892_0_0_9"/>
<proteinExistence type="predicted"/>
<dbReference type="AlphaFoldDB" id="A0A075RAE6"/>
<protein>
    <recommendedName>
        <fullName evidence="1">DUF4178 domain-containing protein</fullName>
    </recommendedName>
</protein>
<gene>
    <name evidence="2" type="ORF">BRLA_c040790</name>
</gene>
<dbReference type="Pfam" id="PF13785">
    <property type="entry name" value="DUF4178"/>
    <property type="match status" value="1"/>
</dbReference>
<accession>A0A075RAE6</accession>
<dbReference type="KEGG" id="blr:BRLA_c040790"/>
<sequence length="168" mass="19553">MSFFQRVKNILKKPEPPLVEKSILTVGSGDIVEVSFVTYQVVGRTRNPKRNAIMLTLQDGNTLRYLKIEEREKTSYELYTPIDGRLDSPDEVPTIIELDDIEYHLEEQFDGRMTAQGKTPFSSDGEQYVWEFQSDNRKLLRIEWQDGRFMLYEGEFIIPADVKVLRGV</sequence>
<evidence type="ECO:0000313" key="3">
    <source>
        <dbReference type="Proteomes" id="UP000005850"/>
    </source>
</evidence>
<evidence type="ECO:0000259" key="1">
    <source>
        <dbReference type="Pfam" id="PF13785"/>
    </source>
</evidence>
<reference evidence="2 3" key="1">
    <citation type="journal article" date="2011" name="J. Bacteriol.">
        <title>Genome sequence of Brevibacillus laterosporus LMG 15441, a pathogen of invertebrates.</title>
        <authorList>
            <person name="Djukic M."/>
            <person name="Poehlein A."/>
            <person name="Thurmer A."/>
            <person name="Daniel R."/>
        </authorList>
    </citation>
    <scope>NUCLEOTIDE SEQUENCE [LARGE SCALE GENOMIC DNA]</scope>
    <source>
        <strain evidence="2 3">LMG 15441</strain>
    </source>
</reference>
<dbReference type="InterPro" id="IPR025235">
    <property type="entry name" value="DUF4178"/>
</dbReference>
<keyword evidence="3" id="KW-1185">Reference proteome</keyword>
<name>A0A075RAE6_BRELA</name>
<dbReference type="EMBL" id="CP007806">
    <property type="protein sequence ID" value="AIG28356.1"/>
    <property type="molecule type" value="Genomic_DNA"/>
</dbReference>
<evidence type="ECO:0000313" key="2">
    <source>
        <dbReference type="EMBL" id="AIG28356.1"/>
    </source>
</evidence>
<dbReference type="RefSeq" id="WP_003334648.1">
    <property type="nucleotide sequence ID" value="NZ_CP007806.1"/>
</dbReference>
<dbReference type="STRING" id="1042163.BRLA_c040790"/>
<feature type="domain" description="DUF4178" evidence="1">
    <location>
        <begin position="29"/>
        <end position="158"/>
    </location>
</feature>
<dbReference type="eggNOG" id="ENOG502ZBW5">
    <property type="taxonomic scope" value="Bacteria"/>
</dbReference>
<dbReference type="Proteomes" id="UP000005850">
    <property type="component" value="Chromosome"/>
</dbReference>
<organism evidence="2 3">
    <name type="scientific">Brevibacillus laterosporus LMG 15441</name>
    <dbReference type="NCBI Taxonomy" id="1042163"/>
    <lineage>
        <taxon>Bacteria</taxon>
        <taxon>Bacillati</taxon>
        <taxon>Bacillota</taxon>
        <taxon>Bacilli</taxon>
        <taxon>Bacillales</taxon>
        <taxon>Paenibacillaceae</taxon>
        <taxon>Brevibacillus</taxon>
    </lineage>
</organism>